<evidence type="ECO:0000256" key="1">
    <source>
        <dbReference type="SAM" id="Phobius"/>
    </source>
</evidence>
<proteinExistence type="predicted"/>
<gene>
    <name evidence="2" type="ORF">DI609_05265</name>
</gene>
<keyword evidence="1" id="KW-1133">Transmembrane helix</keyword>
<feature type="transmembrane region" description="Helical" evidence="1">
    <location>
        <begin position="6"/>
        <end position="29"/>
    </location>
</feature>
<protein>
    <submittedName>
        <fullName evidence="2">Uncharacterized protein</fullName>
    </submittedName>
</protein>
<comment type="caution">
    <text evidence="2">The sequence shown here is derived from an EMBL/GenBank/DDBJ whole genome shotgun (WGS) entry which is preliminary data.</text>
</comment>
<reference evidence="2 3" key="1">
    <citation type="submission" date="2017-11" db="EMBL/GenBank/DDBJ databases">
        <title>Infants hospitalized years apart are colonized by the same room-sourced microbial strains.</title>
        <authorList>
            <person name="Brooks B."/>
            <person name="Olm M.R."/>
            <person name="Firek B.A."/>
            <person name="Baker R."/>
            <person name="Thomas B.C."/>
            <person name="Morowitz M.J."/>
            <person name="Banfield J.F."/>
        </authorList>
    </citation>
    <scope>NUCLEOTIDE SEQUENCE [LARGE SCALE GENOMIC DNA]</scope>
    <source>
        <strain evidence="2">S2_012_000_R3_87</strain>
    </source>
</reference>
<evidence type="ECO:0000313" key="2">
    <source>
        <dbReference type="EMBL" id="PZP00995.1"/>
    </source>
</evidence>
<keyword evidence="1" id="KW-0472">Membrane</keyword>
<sequence length="252" mass="28831">MDQSFIATLLLSPITWILVLVAWCVKYLWAGEKTPHIYRKFDRNRNKPGDFTADGTAKKSDAEDRVRRALERAGYSVMPQATALVVGPEYGEGDKPRKLTPDMIVYAFNGSPLKMIVEYDGAPWHGFEQRGNPDMATICRDCERNQRFAEVGYIVVRVRAGKNFFDPAPDIDGSLVPTRYAVITPGNDVCIDDDYHDDKFRRQLLDAVSAATFHPAKYWQRWVDGLFPYVERDRKRKAAEREVEAQMRAQGY</sequence>
<accession>A0A2W5B2J0</accession>
<keyword evidence="1" id="KW-0812">Transmembrane</keyword>
<dbReference type="Proteomes" id="UP000249451">
    <property type="component" value="Unassembled WGS sequence"/>
</dbReference>
<dbReference type="EMBL" id="QFNY01000100">
    <property type="protein sequence ID" value="PZP00995.1"/>
    <property type="molecule type" value="Genomic_DNA"/>
</dbReference>
<name>A0A2W5B2J0_9CORY</name>
<organism evidence="2 3">
    <name type="scientific">Corynebacterium urealyticum</name>
    <dbReference type="NCBI Taxonomy" id="43771"/>
    <lineage>
        <taxon>Bacteria</taxon>
        <taxon>Bacillati</taxon>
        <taxon>Actinomycetota</taxon>
        <taxon>Actinomycetes</taxon>
        <taxon>Mycobacteriales</taxon>
        <taxon>Corynebacteriaceae</taxon>
        <taxon>Corynebacterium</taxon>
    </lineage>
</organism>
<dbReference type="AlphaFoldDB" id="A0A2W5B2J0"/>
<evidence type="ECO:0000313" key="3">
    <source>
        <dbReference type="Proteomes" id="UP000249451"/>
    </source>
</evidence>